<dbReference type="InterPro" id="IPR029052">
    <property type="entry name" value="Metallo-depent_PP-like"/>
</dbReference>
<protein>
    <submittedName>
        <fullName evidence="4">CapA family protein</fullName>
    </submittedName>
</protein>
<dbReference type="InterPro" id="IPR019079">
    <property type="entry name" value="Capsule_synth_CapA"/>
</dbReference>
<evidence type="ECO:0000313" key="4">
    <source>
        <dbReference type="EMBL" id="MFC4131674.1"/>
    </source>
</evidence>
<comment type="caution">
    <text evidence="4">The sequence shown here is derived from an EMBL/GenBank/DDBJ whole genome shotgun (WGS) entry which is preliminary data.</text>
</comment>
<name>A0ABV8LLI6_9ACTN</name>
<dbReference type="Pfam" id="PF09587">
    <property type="entry name" value="PGA_cap"/>
    <property type="match status" value="1"/>
</dbReference>
<dbReference type="Proteomes" id="UP001595816">
    <property type="component" value="Unassembled WGS sequence"/>
</dbReference>
<feature type="domain" description="Capsule synthesis protein CapA" evidence="3">
    <location>
        <begin position="44"/>
        <end position="281"/>
    </location>
</feature>
<dbReference type="PANTHER" id="PTHR33393:SF13">
    <property type="entry name" value="PGA BIOSYNTHESIS PROTEIN CAPA"/>
    <property type="match status" value="1"/>
</dbReference>
<dbReference type="InterPro" id="IPR052169">
    <property type="entry name" value="CW_Biosynth-Accessory"/>
</dbReference>
<evidence type="ECO:0000256" key="2">
    <source>
        <dbReference type="SAM" id="SignalP"/>
    </source>
</evidence>
<dbReference type="EMBL" id="JBHSAY010000006">
    <property type="protein sequence ID" value="MFC4131674.1"/>
    <property type="molecule type" value="Genomic_DNA"/>
</dbReference>
<sequence length="348" mass="36499">MRLRRFALLIVCFTVAACAPAAVENTAQTPAPTPAAEPGNPEVTLAFAGDVHFTARTLGVLADVGKLDPVAKMMADADVAMVNLETAVTTGGTAERKTFLFRSPPGAFAALKSAGIDVVTVANNHALDYGRVGLADTLADAATARMPVVGAGSSAASAFDHHLFSIRGTRIAVLGMSQVSELWQQWRATDDDSGIAMARDTTRAVNAVRQAAEAADVVVVYLHWGTEYQKCPSKEQRTLARQLADAGADVIVGTHAHVLQGDGWLDNAYVHYGMSNFVWWRNDAATNDTEVLRITVRSGRVASAAVVPAYINRTTGVPYAVGGSAASRILGVRSRATACSGLTPPAAP</sequence>
<keyword evidence="2" id="KW-0732">Signal</keyword>
<dbReference type="Gene3D" id="3.60.21.10">
    <property type="match status" value="1"/>
</dbReference>
<feature type="chain" id="PRO_5046556259" evidence="2">
    <location>
        <begin position="22"/>
        <end position="348"/>
    </location>
</feature>
<reference evidence="5" key="1">
    <citation type="journal article" date="2019" name="Int. J. Syst. Evol. Microbiol.">
        <title>The Global Catalogue of Microorganisms (GCM) 10K type strain sequencing project: providing services to taxonomists for standard genome sequencing and annotation.</title>
        <authorList>
            <consortium name="The Broad Institute Genomics Platform"/>
            <consortium name="The Broad Institute Genome Sequencing Center for Infectious Disease"/>
            <person name="Wu L."/>
            <person name="Ma J."/>
        </authorList>
    </citation>
    <scope>NUCLEOTIDE SEQUENCE [LARGE SCALE GENOMIC DNA]</scope>
    <source>
        <strain evidence="5">CGMCC 4.7289</strain>
    </source>
</reference>
<dbReference type="SMART" id="SM00854">
    <property type="entry name" value="PGA_cap"/>
    <property type="match status" value="1"/>
</dbReference>
<proteinExistence type="inferred from homology"/>
<evidence type="ECO:0000256" key="1">
    <source>
        <dbReference type="ARBA" id="ARBA00005662"/>
    </source>
</evidence>
<dbReference type="RefSeq" id="WP_253755403.1">
    <property type="nucleotide sequence ID" value="NZ_JAMZDZ010000001.1"/>
</dbReference>
<keyword evidence="5" id="KW-1185">Reference proteome</keyword>
<dbReference type="CDD" id="cd07381">
    <property type="entry name" value="MPP_CapA"/>
    <property type="match status" value="1"/>
</dbReference>
<accession>A0ABV8LLI6</accession>
<dbReference type="PROSITE" id="PS51257">
    <property type="entry name" value="PROKAR_LIPOPROTEIN"/>
    <property type="match status" value="1"/>
</dbReference>
<feature type="signal peptide" evidence="2">
    <location>
        <begin position="1"/>
        <end position="21"/>
    </location>
</feature>
<gene>
    <name evidence="4" type="ORF">ACFOZ4_13770</name>
</gene>
<comment type="similarity">
    <text evidence="1">Belongs to the CapA family.</text>
</comment>
<evidence type="ECO:0000313" key="5">
    <source>
        <dbReference type="Proteomes" id="UP001595816"/>
    </source>
</evidence>
<dbReference type="SUPFAM" id="SSF56300">
    <property type="entry name" value="Metallo-dependent phosphatases"/>
    <property type="match status" value="1"/>
</dbReference>
<dbReference type="PANTHER" id="PTHR33393">
    <property type="entry name" value="POLYGLUTAMINE SYNTHESIS ACCESSORY PROTEIN RV0574C-RELATED"/>
    <property type="match status" value="1"/>
</dbReference>
<evidence type="ECO:0000259" key="3">
    <source>
        <dbReference type="SMART" id="SM00854"/>
    </source>
</evidence>
<organism evidence="4 5">
    <name type="scientific">Hamadaea flava</name>
    <dbReference type="NCBI Taxonomy" id="1742688"/>
    <lineage>
        <taxon>Bacteria</taxon>
        <taxon>Bacillati</taxon>
        <taxon>Actinomycetota</taxon>
        <taxon>Actinomycetes</taxon>
        <taxon>Micromonosporales</taxon>
        <taxon>Micromonosporaceae</taxon>
        <taxon>Hamadaea</taxon>
    </lineage>
</organism>